<dbReference type="PANTHER" id="PTHR43039">
    <property type="entry name" value="ESTERASE-RELATED"/>
    <property type="match status" value="1"/>
</dbReference>
<dbReference type="HOGENOM" id="CLU_017880_2_0_1"/>
<evidence type="ECO:0000313" key="3">
    <source>
        <dbReference type="EnsemblProtists" id="Phyra84110"/>
    </source>
</evidence>
<dbReference type="EnsemblProtists" id="Phyra84110">
    <property type="protein sequence ID" value="Phyra84110"/>
    <property type="gene ID" value="Phyra84110"/>
</dbReference>
<dbReference type="STRING" id="164328.H3H1I9"/>
<reference evidence="3" key="2">
    <citation type="submission" date="2015-06" db="UniProtKB">
        <authorList>
            <consortium name="EnsemblProtists"/>
        </authorList>
    </citation>
    <scope>IDENTIFICATION</scope>
    <source>
        <strain evidence="3">Pr102</strain>
    </source>
</reference>
<accession>H3H1I9</accession>
<dbReference type="Proteomes" id="UP000005238">
    <property type="component" value="Unassembled WGS sequence"/>
</dbReference>
<sequence>MKLSQVVALAGILVRALAASSETHLNGWYPCSDYTFSDEGSNGDLVADCATYFAPLCYPGICEASESTVDIFVKRMLAVEGDPESATNVWVLQGGPGDSSTAMESLMVDLHKQLGGAVNVFTMDHRGTGRSTFLDCVAAQAMTTGSPHGRAIDPAEVPACAQDLAMKYGDLASFSVTSAALDLATFIAEYTNGANTTVYGVSYGTALVERLIHLDPPAVTGYVLDSVATSSGAPADQFEYFSTWNIDFGEAGAAFLELCEQDEECEARFEPNGLANTLLDVIAAFDHDPNSTCAALMNNVTSDLQNESPSMILRGALSWLLQGLTSRKLIPPVVYRLNRCAPEDIDVLTHFITTLNVDLTYSSQDDAMYSPLLYFLIIFSEMWEAPTPSIQEMRKRFTDASISDSEVLMDTPLYCAFSKENSAVCNQLNVSSYLGNGIFYEHDQYWNKSATIPEQASVLLLNGKLDPSTSYHYAEYLLAALHGDNKELITFDYSVHDTVSSTPLIEDGSRNETCGLNLLASYVKNNGELEGLDRSCLHEMPEFKLTLPVDYQYEYLATDDAYDGAYNFSLNLEFLGGNSG</sequence>
<dbReference type="VEuPathDB" id="FungiDB:KRP23_3276"/>
<feature type="signal peptide" evidence="2">
    <location>
        <begin position="1"/>
        <end position="18"/>
    </location>
</feature>
<dbReference type="eggNOG" id="ENOG502SIRQ">
    <property type="taxonomic scope" value="Eukaryota"/>
</dbReference>
<comment type="similarity">
    <text evidence="1">Belongs to the AB hydrolase superfamily.</text>
</comment>
<dbReference type="InParanoid" id="H3H1I9"/>
<evidence type="ECO:0000256" key="1">
    <source>
        <dbReference type="ARBA" id="ARBA00008645"/>
    </source>
</evidence>
<feature type="chain" id="PRO_5003588075" description="AB hydrolase-1 domain-containing protein" evidence="2">
    <location>
        <begin position="19"/>
        <end position="580"/>
    </location>
</feature>
<dbReference type="SUPFAM" id="SSF53474">
    <property type="entry name" value="alpha/beta-Hydrolases"/>
    <property type="match status" value="1"/>
</dbReference>
<evidence type="ECO:0008006" key="5">
    <source>
        <dbReference type="Google" id="ProtNLM"/>
    </source>
</evidence>
<dbReference type="OMA" id="EYFSTWN"/>
<dbReference type="AlphaFoldDB" id="H3H1I9"/>
<dbReference type="Gene3D" id="3.40.50.1820">
    <property type="entry name" value="alpha/beta hydrolase"/>
    <property type="match status" value="1"/>
</dbReference>
<dbReference type="InterPro" id="IPR029058">
    <property type="entry name" value="AB_hydrolase_fold"/>
</dbReference>
<dbReference type="VEuPathDB" id="FungiDB:KRP22_3492"/>
<reference evidence="4" key="1">
    <citation type="journal article" date="2006" name="Science">
        <title>Phytophthora genome sequences uncover evolutionary origins and mechanisms of pathogenesis.</title>
        <authorList>
            <person name="Tyler B.M."/>
            <person name="Tripathy S."/>
            <person name="Zhang X."/>
            <person name="Dehal P."/>
            <person name="Jiang R.H."/>
            <person name="Aerts A."/>
            <person name="Arredondo F.D."/>
            <person name="Baxter L."/>
            <person name="Bensasson D."/>
            <person name="Beynon J.L."/>
            <person name="Chapman J."/>
            <person name="Damasceno C.M."/>
            <person name="Dorrance A.E."/>
            <person name="Dou D."/>
            <person name="Dickerman A.W."/>
            <person name="Dubchak I.L."/>
            <person name="Garbelotto M."/>
            <person name="Gijzen M."/>
            <person name="Gordon S.G."/>
            <person name="Govers F."/>
            <person name="Grunwald N.J."/>
            <person name="Huang W."/>
            <person name="Ivors K.L."/>
            <person name="Jones R.W."/>
            <person name="Kamoun S."/>
            <person name="Krampis K."/>
            <person name="Lamour K.H."/>
            <person name="Lee M.K."/>
            <person name="McDonald W.H."/>
            <person name="Medina M."/>
            <person name="Meijer H.J."/>
            <person name="Nordberg E.K."/>
            <person name="Maclean D.J."/>
            <person name="Ospina-Giraldo M.D."/>
            <person name="Morris P.F."/>
            <person name="Phuntumart V."/>
            <person name="Putnam N.H."/>
            <person name="Rash S."/>
            <person name="Rose J.K."/>
            <person name="Sakihama Y."/>
            <person name="Salamov A.A."/>
            <person name="Savidor A."/>
            <person name="Scheuring C.F."/>
            <person name="Smith B.M."/>
            <person name="Sobral B.W."/>
            <person name="Terry A."/>
            <person name="Torto-Alalibo T.A."/>
            <person name="Win J."/>
            <person name="Xu Z."/>
            <person name="Zhang H."/>
            <person name="Grigoriev I.V."/>
            <person name="Rokhsar D.S."/>
            <person name="Boore J.L."/>
        </authorList>
    </citation>
    <scope>NUCLEOTIDE SEQUENCE [LARGE SCALE GENOMIC DNA]</scope>
    <source>
        <strain evidence="4">Pr102</strain>
    </source>
</reference>
<keyword evidence="4" id="KW-1185">Reference proteome</keyword>
<protein>
    <recommendedName>
        <fullName evidence="5">AB hydrolase-1 domain-containing protein</fullName>
    </recommendedName>
</protein>
<evidence type="ECO:0000256" key="2">
    <source>
        <dbReference type="SAM" id="SignalP"/>
    </source>
</evidence>
<dbReference type="EMBL" id="DS566100">
    <property type="status" value="NOT_ANNOTATED_CDS"/>
    <property type="molecule type" value="Genomic_DNA"/>
</dbReference>
<name>H3H1I9_PHYRM</name>
<organism evidence="3 4">
    <name type="scientific">Phytophthora ramorum</name>
    <name type="common">Sudden oak death agent</name>
    <dbReference type="NCBI Taxonomy" id="164328"/>
    <lineage>
        <taxon>Eukaryota</taxon>
        <taxon>Sar</taxon>
        <taxon>Stramenopiles</taxon>
        <taxon>Oomycota</taxon>
        <taxon>Peronosporomycetes</taxon>
        <taxon>Peronosporales</taxon>
        <taxon>Peronosporaceae</taxon>
        <taxon>Phytophthora</taxon>
    </lineage>
</organism>
<proteinExistence type="inferred from homology"/>
<keyword evidence="2" id="KW-0732">Signal</keyword>
<evidence type="ECO:0000313" key="4">
    <source>
        <dbReference type="Proteomes" id="UP000005238"/>
    </source>
</evidence>